<evidence type="ECO:0000256" key="1">
    <source>
        <dbReference type="SAM" id="MobiDB-lite"/>
    </source>
</evidence>
<comment type="caution">
    <text evidence="2">The sequence shown here is derived from an EMBL/GenBank/DDBJ whole genome shotgun (WGS) entry which is preliminary data.</text>
</comment>
<feature type="region of interest" description="Disordered" evidence="1">
    <location>
        <begin position="1"/>
        <end position="23"/>
    </location>
</feature>
<sequence length="51" mass="5624">MRRETAVEDGTNSVETELSPESTDADFRWNVIDRLDDIKAAVSSSPVRAVS</sequence>
<keyword evidence="3" id="KW-1185">Reference proteome</keyword>
<gene>
    <name evidence="2" type="ORF">GCM10025751_34170</name>
</gene>
<evidence type="ECO:0000313" key="2">
    <source>
        <dbReference type="EMBL" id="GAA5054967.1"/>
    </source>
</evidence>
<name>A0AAV3UKC1_9EURY</name>
<dbReference type="AlphaFoldDB" id="A0AAV3UKC1"/>
<dbReference type="Proteomes" id="UP001501729">
    <property type="component" value="Unassembled WGS sequence"/>
</dbReference>
<organism evidence="2 3">
    <name type="scientific">Haladaptatus pallidirubidus</name>
    <dbReference type="NCBI Taxonomy" id="1008152"/>
    <lineage>
        <taxon>Archaea</taxon>
        <taxon>Methanobacteriati</taxon>
        <taxon>Methanobacteriota</taxon>
        <taxon>Stenosarchaea group</taxon>
        <taxon>Halobacteria</taxon>
        <taxon>Halobacteriales</taxon>
        <taxon>Haladaptataceae</taxon>
        <taxon>Haladaptatus</taxon>
    </lineage>
</organism>
<reference evidence="2 3" key="1">
    <citation type="journal article" date="2019" name="Int. J. Syst. Evol. Microbiol.">
        <title>The Global Catalogue of Microorganisms (GCM) 10K type strain sequencing project: providing services to taxonomists for standard genome sequencing and annotation.</title>
        <authorList>
            <consortium name="The Broad Institute Genomics Platform"/>
            <consortium name="The Broad Institute Genome Sequencing Center for Infectious Disease"/>
            <person name="Wu L."/>
            <person name="Ma J."/>
        </authorList>
    </citation>
    <scope>NUCLEOTIDE SEQUENCE [LARGE SCALE GENOMIC DNA]</scope>
    <source>
        <strain evidence="2 3">JCM 17504</strain>
    </source>
</reference>
<dbReference type="EMBL" id="BAABKX010000014">
    <property type="protein sequence ID" value="GAA5054967.1"/>
    <property type="molecule type" value="Genomic_DNA"/>
</dbReference>
<feature type="compositionally biased region" description="Polar residues" evidence="1">
    <location>
        <begin position="10"/>
        <end position="22"/>
    </location>
</feature>
<proteinExistence type="predicted"/>
<accession>A0AAV3UKC1</accession>
<evidence type="ECO:0000313" key="3">
    <source>
        <dbReference type="Proteomes" id="UP001501729"/>
    </source>
</evidence>
<protein>
    <submittedName>
        <fullName evidence="2">Uncharacterized protein</fullName>
    </submittedName>
</protein>